<comment type="subcellular location">
    <subcellularLocation>
        <location evidence="1">Secreted</location>
        <location evidence="1">Cell wall</location>
    </subcellularLocation>
</comment>
<evidence type="ECO:0000313" key="13">
    <source>
        <dbReference type="Proteomes" id="UP001153076"/>
    </source>
</evidence>
<keyword evidence="5" id="KW-0964">Secreted</keyword>
<feature type="domain" description="Pectinesterase catalytic" evidence="11">
    <location>
        <begin position="76"/>
        <end position="374"/>
    </location>
</feature>
<dbReference type="Gene3D" id="2.160.20.10">
    <property type="entry name" value="Single-stranded right-handed beta-helix, Pectin lyase-like"/>
    <property type="match status" value="1"/>
</dbReference>
<evidence type="ECO:0000256" key="8">
    <source>
        <dbReference type="ARBA" id="ARBA00023316"/>
    </source>
</evidence>
<dbReference type="PANTHER" id="PTHR31707">
    <property type="entry name" value="PECTINESTERASE"/>
    <property type="match status" value="1"/>
</dbReference>
<keyword evidence="13" id="KW-1185">Reference proteome</keyword>
<sequence>MIATIAVFLGQNSIEVPKEAPSSMRGEGDLITRTSKNKHIKKKNKNPSGAKMSIQWNEKHTVPIRPHVGGDRPDPNAVVAQDGSGQFRTIMEALNTHPGKDIQGHFVIHVKAGIYEEEVHVSKTQPFVYIYGDGPTNTIVTGNKNFGIMKIKTSETAPFHVEGHNFFCRDMGFQNTAGPEGHQAVALRVNSHHAVFLNCRFDAYQDTLYCQGGSHFFRDCEILGTIDFIFGNGATLIQNSRIIVRKPGPTQNTNVVTAQGRHEKDENTALVIQGCTITAEPELMEAKDQVKTYLGRPWKQYAHTHFIENEIGDFIVPEAYEPWQGENFHETAIYGEYNNHGPGADTANRAKWPNVKVLSREEAEQFTAAPFLKGAEWVTNTGAPIHMGFTS</sequence>
<dbReference type="GO" id="GO:0030599">
    <property type="term" value="F:pectinesterase activity"/>
    <property type="evidence" value="ECO:0007669"/>
    <property type="project" value="UniProtKB-UniRule"/>
</dbReference>
<keyword evidence="4" id="KW-0134">Cell wall</keyword>
<keyword evidence="6 10" id="KW-0378">Hydrolase</keyword>
<comment type="pathway">
    <text evidence="2 10">Glycan metabolism; pectin degradation; 2-dehydro-3-deoxy-D-gluconate from pectin: step 1/5.</text>
</comment>
<gene>
    <name evidence="12" type="ORF">Cgig2_029108</name>
</gene>
<evidence type="ECO:0000256" key="3">
    <source>
        <dbReference type="ARBA" id="ARBA00013229"/>
    </source>
</evidence>
<evidence type="ECO:0000256" key="10">
    <source>
        <dbReference type="RuleBase" id="RU000589"/>
    </source>
</evidence>
<evidence type="ECO:0000256" key="2">
    <source>
        <dbReference type="ARBA" id="ARBA00005184"/>
    </source>
</evidence>
<evidence type="ECO:0000256" key="4">
    <source>
        <dbReference type="ARBA" id="ARBA00022512"/>
    </source>
</evidence>
<comment type="catalytic activity">
    <reaction evidence="10">
        <text>[(1-&gt;4)-alpha-D-galacturonosyl methyl ester](n) + n H2O = [(1-&gt;4)-alpha-D-galacturonosyl](n) + n methanol + n H(+)</text>
        <dbReference type="Rhea" id="RHEA:22380"/>
        <dbReference type="Rhea" id="RHEA-COMP:14570"/>
        <dbReference type="Rhea" id="RHEA-COMP:14573"/>
        <dbReference type="ChEBI" id="CHEBI:15377"/>
        <dbReference type="ChEBI" id="CHEBI:15378"/>
        <dbReference type="ChEBI" id="CHEBI:17790"/>
        <dbReference type="ChEBI" id="CHEBI:140522"/>
        <dbReference type="ChEBI" id="CHEBI:140523"/>
        <dbReference type="EC" id="3.1.1.11"/>
    </reaction>
</comment>
<dbReference type="OrthoDB" id="2019149at2759"/>
<protein>
    <recommendedName>
        <fullName evidence="3 10">Pectinesterase</fullName>
        <ecNumber evidence="3 10">3.1.1.11</ecNumber>
    </recommendedName>
</protein>
<dbReference type="Pfam" id="PF01095">
    <property type="entry name" value="Pectinesterase"/>
    <property type="match status" value="1"/>
</dbReference>
<dbReference type="SUPFAM" id="SSF51126">
    <property type="entry name" value="Pectin lyase-like"/>
    <property type="match status" value="1"/>
</dbReference>
<evidence type="ECO:0000259" key="11">
    <source>
        <dbReference type="Pfam" id="PF01095"/>
    </source>
</evidence>
<dbReference type="EC" id="3.1.1.11" evidence="3 10"/>
<dbReference type="PROSITE" id="PS00503">
    <property type="entry name" value="PECTINESTERASE_2"/>
    <property type="match status" value="1"/>
</dbReference>
<proteinExistence type="predicted"/>
<dbReference type="FunFam" id="2.160.20.10:FF:000029">
    <property type="entry name" value="Pectinesterase 4"/>
    <property type="match status" value="1"/>
</dbReference>
<evidence type="ECO:0000256" key="7">
    <source>
        <dbReference type="ARBA" id="ARBA00023085"/>
    </source>
</evidence>
<dbReference type="Proteomes" id="UP001153076">
    <property type="component" value="Unassembled WGS sequence"/>
</dbReference>
<reference evidence="12" key="1">
    <citation type="submission" date="2022-04" db="EMBL/GenBank/DDBJ databases">
        <title>Carnegiea gigantea Genome sequencing and assembly v2.</title>
        <authorList>
            <person name="Copetti D."/>
            <person name="Sanderson M.J."/>
            <person name="Burquez A."/>
            <person name="Wojciechowski M.F."/>
        </authorList>
    </citation>
    <scope>NUCLEOTIDE SEQUENCE</scope>
    <source>
        <strain evidence="12">SGP5-SGP5p</strain>
        <tissue evidence="12">Aerial part</tissue>
    </source>
</reference>
<comment type="caution">
    <text evidence="12">The sequence shown here is derived from an EMBL/GenBank/DDBJ whole genome shotgun (WGS) entry which is preliminary data.</text>
</comment>
<dbReference type="AlphaFoldDB" id="A0A9Q1GRQ4"/>
<dbReference type="InterPro" id="IPR011050">
    <property type="entry name" value="Pectin_lyase_fold/virulence"/>
</dbReference>
<name>A0A9Q1GRQ4_9CARY</name>
<evidence type="ECO:0000256" key="6">
    <source>
        <dbReference type="ARBA" id="ARBA00022801"/>
    </source>
</evidence>
<evidence type="ECO:0000256" key="1">
    <source>
        <dbReference type="ARBA" id="ARBA00004191"/>
    </source>
</evidence>
<dbReference type="GO" id="GO:0042545">
    <property type="term" value="P:cell wall modification"/>
    <property type="evidence" value="ECO:0007669"/>
    <property type="project" value="UniProtKB-UniRule"/>
</dbReference>
<organism evidence="12 13">
    <name type="scientific">Carnegiea gigantea</name>
    <dbReference type="NCBI Taxonomy" id="171969"/>
    <lineage>
        <taxon>Eukaryota</taxon>
        <taxon>Viridiplantae</taxon>
        <taxon>Streptophyta</taxon>
        <taxon>Embryophyta</taxon>
        <taxon>Tracheophyta</taxon>
        <taxon>Spermatophyta</taxon>
        <taxon>Magnoliopsida</taxon>
        <taxon>eudicotyledons</taxon>
        <taxon>Gunneridae</taxon>
        <taxon>Pentapetalae</taxon>
        <taxon>Caryophyllales</taxon>
        <taxon>Cactineae</taxon>
        <taxon>Cactaceae</taxon>
        <taxon>Cactoideae</taxon>
        <taxon>Echinocereeae</taxon>
        <taxon>Carnegiea</taxon>
    </lineage>
</organism>
<evidence type="ECO:0000313" key="12">
    <source>
        <dbReference type="EMBL" id="KAJ8423398.1"/>
    </source>
</evidence>
<evidence type="ECO:0000256" key="9">
    <source>
        <dbReference type="PROSITE-ProRule" id="PRU10040"/>
    </source>
</evidence>
<dbReference type="GO" id="GO:0045490">
    <property type="term" value="P:pectin catabolic process"/>
    <property type="evidence" value="ECO:0007669"/>
    <property type="project" value="UniProtKB-UniRule"/>
</dbReference>
<evidence type="ECO:0000256" key="5">
    <source>
        <dbReference type="ARBA" id="ARBA00022525"/>
    </source>
</evidence>
<keyword evidence="7 10" id="KW-0063">Aspartyl esterase</keyword>
<dbReference type="EMBL" id="JAKOGI010001970">
    <property type="protein sequence ID" value="KAJ8423398.1"/>
    <property type="molecule type" value="Genomic_DNA"/>
</dbReference>
<dbReference type="InterPro" id="IPR012334">
    <property type="entry name" value="Pectin_lyas_fold"/>
</dbReference>
<keyword evidence="8" id="KW-0961">Cell wall biogenesis/degradation</keyword>
<accession>A0A9Q1GRQ4</accession>
<dbReference type="InterPro" id="IPR000070">
    <property type="entry name" value="Pectinesterase_cat"/>
</dbReference>
<feature type="active site" evidence="9">
    <location>
        <position position="227"/>
    </location>
</feature>
<dbReference type="InterPro" id="IPR033131">
    <property type="entry name" value="Pectinesterase_Asp_AS"/>
</dbReference>